<evidence type="ECO:0000313" key="2">
    <source>
        <dbReference type="EMBL" id="KAK8006575.1"/>
    </source>
</evidence>
<feature type="coiled-coil region" evidence="1">
    <location>
        <begin position="202"/>
        <end position="274"/>
    </location>
</feature>
<organism evidence="2 3">
    <name type="scientific">Apiospora marii</name>
    <dbReference type="NCBI Taxonomy" id="335849"/>
    <lineage>
        <taxon>Eukaryota</taxon>
        <taxon>Fungi</taxon>
        <taxon>Dikarya</taxon>
        <taxon>Ascomycota</taxon>
        <taxon>Pezizomycotina</taxon>
        <taxon>Sordariomycetes</taxon>
        <taxon>Xylariomycetidae</taxon>
        <taxon>Amphisphaeriales</taxon>
        <taxon>Apiosporaceae</taxon>
        <taxon>Apiospora</taxon>
    </lineage>
</organism>
<gene>
    <name evidence="2" type="ORF">PG991_012872</name>
</gene>
<evidence type="ECO:0000256" key="1">
    <source>
        <dbReference type="SAM" id="Coils"/>
    </source>
</evidence>
<dbReference type="Proteomes" id="UP001396898">
    <property type="component" value="Unassembled WGS sequence"/>
</dbReference>
<reference evidence="2 3" key="1">
    <citation type="submission" date="2023-01" db="EMBL/GenBank/DDBJ databases">
        <title>Analysis of 21 Apiospora genomes using comparative genomics revels a genus with tremendous synthesis potential of carbohydrate active enzymes and secondary metabolites.</title>
        <authorList>
            <person name="Sorensen T."/>
        </authorList>
    </citation>
    <scope>NUCLEOTIDE SEQUENCE [LARGE SCALE GENOMIC DNA]</scope>
    <source>
        <strain evidence="2 3">CBS 20057</strain>
    </source>
</reference>
<accession>A0ABR1RB40</accession>
<proteinExistence type="predicted"/>
<keyword evidence="3" id="KW-1185">Reference proteome</keyword>
<protein>
    <submittedName>
        <fullName evidence="2">Uncharacterized protein</fullName>
    </submittedName>
</protein>
<dbReference type="EMBL" id="JAQQWI010000017">
    <property type="protein sequence ID" value="KAK8006575.1"/>
    <property type="molecule type" value="Genomic_DNA"/>
</dbReference>
<evidence type="ECO:0000313" key="3">
    <source>
        <dbReference type="Proteomes" id="UP001396898"/>
    </source>
</evidence>
<comment type="caution">
    <text evidence="2">The sequence shown here is derived from an EMBL/GenBank/DDBJ whole genome shotgun (WGS) entry which is preliminary data.</text>
</comment>
<name>A0ABR1RB40_9PEZI</name>
<sequence>MEDHEIIERHLVVLFGLIRAFKMGCHINWFWSTVSRLWLNLPISSQDQNQRIKDLVEDVVRARGHDGFYYNPTSSAPAAKTHLGKLIDDWAQHRGDNRHFFVAENPAPTAEENKDFKDIQDIVAAAIKKRPLGVFSHNDKHEVTGWPRAAPAAVVPCRDIPVNAPASLDDDEGEIQDSNIHSVKAMYRELAAGRIAAEVEAIELYKEQAKNFREHAKHSQEQVKLYQEHAKLSQEQSTLVQQLVKNAQQLDANAKKADENAQKLDKNAQKLDKTAERQDFIMAMLVKMARQQKGLDSRISSLEE</sequence>
<keyword evidence="1" id="KW-0175">Coiled coil</keyword>